<evidence type="ECO:0000259" key="2">
    <source>
        <dbReference type="Pfam" id="PF03724"/>
    </source>
</evidence>
<evidence type="ECO:0000313" key="4">
    <source>
        <dbReference type="EMBL" id="RWX46568.1"/>
    </source>
</evidence>
<dbReference type="Proteomes" id="UP000287853">
    <property type="component" value="Unassembled WGS sequence"/>
</dbReference>
<dbReference type="InterPro" id="IPR005184">
    <property type="entry name" value="DUF306_Meta_HslJ"/>
</dbReference>
<dbReference type="PANTHER" id="PTHR35535:SF1">
    <property type="entry name" value="HEAT SHOCK PROTEIN HSLJ"/>
    <property type="match status" value="1"/>
</dbReference>
<dbReference type="InterPro" id="IPR038670">
    <property type="entry name" value="HslJ-like_sf"/>
</dbReference>
<dbReference type="InterPro" id="IPR033450">
    <property type="entry name" value="NlpE_C"/>
</dbReference>
<reference evidence="4 5" key="1">
    <citation type="submission" date="2017-01" db="EMBL/GenBank/DDBJ databases">
        <title>The cable genome- insights into the physiology and evolution of filamentous bacteria capable of sulfide oxidation via long distance electron transfer.</title>
        <authorList>
            <person name="Schreiber L."/>
            <person name="Bjerg J.T."/>
            <person name="Boggild A."/>
            <person name="Van De Vossenberg J."/>
            <person name="Meysman F."/>
            <person name="Nielsen L.P."/>
            <person name="Schramm A."/>
            <person name="Kjeldsen K.U."/>
        </authorList>
    </citation>
    <scope>NUCLEOTIDE SEQUENCE [LARGE SCALE GENOMIC DNA]</scope>
    <source>
        <strain evidence="4">MCF</strain>
    </source>
</reference>
<dbReference type="AlphaFoldDB" id="A0A3S3QZQ4"/>
<dbReference type="Pfam" id="PF03724">
    <property type="entry name" value="META"/>
    <property type="match status" value="1"/>
</dbReference>
<dbReference type="EMBL" id="MTKO01000060">
    <property type="protein sequence ID" value="RWX46568.1"/>
    <property type="molecule type" value="Genomic_DNA"/>
</dbReference>
<proteinExistence type="predicted"/>
<evidence type="ECO:0000256" key="1">
    <source>
        <dbReference type="SAM" id="MobiDB-lite"/>
    </source>
</evidence>
<evidence type="ECO:0000259" key="3">
    <source>
        <dbReference type="Pfam" id="PF17185"/>
    </source>
</evidence>
<dbReference type="PANTHER" id="PTHR35535">
    <property type="entry name" value="HEAT SHOCK PROTEIN HSLJ"/>
    <property type="match status" value="1"/>
</dbReference>
<name>A0A3S3QZQ4_9BACT</name>
<feature type="domain" description="NlpE C-terminal OB" evidence="3">
    <location>
        <begin position="146"/>
        <end position="208"/>
    </location>
</feature>
<feature type="compositionally biased region" description="Polar residues" evidence="1">
    <location>
        <begin position="607"/>
        <end position="621"/>
    </location>
</feature>
<dbReference type="Gene3D" id="2.40.50.540">
    <property type="match status" value="1"/>
</dbReference>
<gene>
    <name evidence="4" type="ORF">H206_00286</name>
</gene>
<dbReference type="InterPro" id="IPR038139">
    <property type="entry name" value="NlpE_C_sf"/>
</dbReference>
<sequence length="714" mass="78466">MRIYFRLFLLLILFLAGCAPHQKHIQKGKLTPFIHPLPAVFRADLALKQCPATSFELVLRPDGLYFLQMEKSISGNDAVQAEIGVWRYNEEKKIVQLTSYDKRVRILAITGKKVLKLTKVSGGMMPSLVRYNFTLTDTEPTYEGVVRMQGMYSRKRGRGIFRECLSGVSFPLLNKNRAAEAEQAYQGILHGRAESLFVTLDVRVSSQSGRGDRLIPVRSVSIDPYRSCKGKERRIATIADNRWCLLEVGGKTPEQESLSKKPPFLKVQSGEQLIQGFAGCNNFTGSWLFTDNDFIFSRIASTRMACPVGMEMEYAFLQALDHTRRYTIQGDILSLRDRRGKVLARLRHSRQLTDLDFTLSPPQEERGEGILPDEIGIPESHSVEVEGLVPASIAVPPVEVSEKKIQRTTAPSRHKIKVLRAKKKVAVRPTAQTDILPDVAKKVVPVPGPKMPVPPVPPAVNERPEGKTAPPSVPEKRETVTEQTAEKKAPVDNTEQASPQNNTTEEVAPSKVPVSPLDNNGKQVQLEPEVIGNGDNGTASATGEKLSSDEAVAQPEAVTQPVTQSGEEKGSQPSLPPIPEEENDGEEILPEPAVTGNRDNVIPSESGEMSPTNNGVQPKMQSSDEKEAVPSLPPLFEAENDENDEQAVPSIPLAVEQGDVVPTPESEPESENKISANEMVQSEAQDDVVEKNNSSTPSSPERENNDLSLPPEDL</sequence>
<dbReference type="PROSITE" id="PS51257">
    <property type="entry name" value="PROKAR_LIPOPROTEIN"/>
    <property type="match status" value="1"/>
</dbReference>
<keyword evidence="4" id="KW-0346">Stress response</keyword>
<dbReference type="InterPro" id="IPR053147">
    <property type="entry name" value="Hsp_HslJ-like"/>
</dbReference>
<keyword evidence="5" id="KW-1185">Reference proteome</keyword>
<feature type="compositionally biased region" description="Acidic residues" evidence="1">
    <location>
        <begin position="579"/>
        <end position="589"/>
    </location>
</feature>
<organism evidence="4 5">
    <name type="scientific">Candidatus Electrothrix aarhusensis</name>
    <dbReference type="NCBI Taxonomy" id="1859131"/>
    <lineage>
        <taxon>Bacteria</taxon>
        <taxon>Pseudomonadati</taxon>
        <taxon>Thermodesulfobacteriota</taxon>
        <taxon>Desulfobulbia</taxon>
        <taxon>Desulfobulbales</taxon>
        <taxon>Desulfobulbaceae</taxon>
        <taxon>Candidatus Electrothrix</taxon>
    </lineage>
</organism>
<feature type="region of interest" description="Disordered" evidence="1">
    <location>
        <begin position="446"/>
        <end position="714"/>
    </location>
</feature>
<comment type="caution">
    <text evidence="4">The sequence shown here is derived from an EMBL/GenBank/DDBJ whole genome shotgun (WGS) entry which is preliminary data.</text>
</comment>
<accession>A0A3S3QZQ4</accession>
<feature type="domain" description="DUF306" evidence="2">
    <location>
        <begin position="237"/>
        <end position="346"/>
    </location>
</feature>
<feature type="compositionally biased region" description="Polar residues" evidence="1">
    <location>
        <begin position="673"/>
        <end position="683"/>
    </location>
</feature>
<feature type="compositionally biased region" description="Pro residues" evidence="1">
    <location>
        <begin position="446"/>
        <end position="458"/>
    </location>
</feature>
<protein>
    <submittedName>
        <fullName evidence="4">Heat shock protein HslJ</fullName>
    </submittedName>
</protein>
<feature type="compositionally biased region" description="Polar residues" evidence="1">
    <location>
        <begin position="493"/>
        <end position="505"/>
    </location>
</feature>
<evidence type="ECO:0000313" key="5">
    <source>
        <dbReference type="Proteomes" id="UP000287853"/>
    </source>
</evidence>
<dbReference type="Pfam" id="PF17185">
    <property type="entry name" value="NlpE_C"/>
    <property type="match status" value="1"/>
</dbReference>
<dbReference type="Gene3D" id="2.40.128.270">
    <property type="match status" value="1"/>
</dbReference>
<feature type="compositionally biased region" description="Basic and acidic residues" evidence="1">
    <location>
        <begin position="474"/>
        <end position="490"/>
    </location>
</feature>